<proteinExistence type="inferred from homology"/>
<keyword evidence="3" id="KW-1003">Cell membrane</keyword>
<dbReference type="CDD" id="cd06261">
    <property type="entry name" value="TM_PBP2"/>
    <property type="match status" value="1"/>
</dbReference>
<dbReference type="KEGG" id="blag:BLTE_18030"/>
<dbReference type="AlphaFoldDB" id="A0A348G0N5"/>
<dbReference type="InterPro" id="IPR035906">
    <property type="entry name" value="MetI-like_sf"/>
</dbReference>
<evidence type="ECO:0000313" key="10">
    <source>
        <dbReference type="Proteomes" id="UP000266934"/>
    </source>
</evidence>
<sequence length="248" mass="24707">MNAAARLAWGAAGLAGLVLAWEAGHRALGPLVLPAPAETFATLAALILSGKAGPALAVTAADALGGWLGGAVLGAALGVAGGLVPPLGAALRPVTTVILGVPPIAWVVLSLLWFGPAGLSAGFTVLVTVLPIVFAGAFQGILARDPALGEMARAFGAPPLLKLRALILPQLLDHLLPALATALAFAWKVAVMAEVLGGGTGIGGEIATARAHLDLAMTLAWVMLAVALLLACDAVLLNPIRRRARGAA</sequence>
<accession>A0A348G0N5</accession>
<feature type="transmembrane region" description="Helical" evidence="7">
    <location>
        <begin position="64"/>
        <end position="84"/>
    </location>
</feature>
<comment type="similarity">
    <text evidence="7">Belongs to the binding-protein-dependent transport system permease family.</text>
</comment>
<feature type="transmembrane region" description="Helical" evidence="7">
    <location>
        <begin position="121"/>
        <end position="142"/>
    </location>
</feature>
<evidence type="ECO:0000256" key="1">
    <source>
        <dbReference type="ARBA" id="ARBA00004651"/>
    </source>
</evidence>
<keyword evidence="2 7" id="KW-0813">Transport</keyword>
<dbReference type="RefSeq" id="WP_126399494.1">
    <property type="nucleotide sequence ID" value="NZ_AP018907.1"/>
</dbReference>
<dbReference type="OrthoDB" id="9799271at2"/>
<evidence type="ECO:0000256" key="6">
    <source>
        <dbReference type="ARBA" id="ARBA00023136"/>
    </source>
</evidence>
<dbReference type="InterPro" id="IPR000515">
    <property type="entry name" value="MetI-like"/>
</dbReference>
<dbReference type="Gene3D" id="1.10.3720.10">
    <property type="entry name" value="MetI-like"/>
    <property type="match status" value="1"/>
</dbReference>
<feature type="domain" description="ABC transmembrane type-1" evidence="8">
    <location>
        <begin position="56"/>
        <end position="241"/>
    </location>
</feature>
<protein>
    <submittedName>
        <fullName evidence="9">ABC transporter permease</fullName>
    </submittedName>
</protein>
<evidence type="ECO:0000256" key="5">
    <source>
        <dbReference type="ARBA" id="ARBA00022989"/>
    </source>
</evidence>
<reference evidence="9 10" key="1">
    <citation type="submission" date="2018-08" db="EMBL/GenBank/DDBJ databases">
        <title>Complete genome sequencing of Blastochloris tepida GI.</title>
        <authorList>
            <person name="Tsukatani Y."/>
            <person name="Mori H."/>
        </authorList>
    </citation>
    <scope>NUCLEOTIDE SEQUENCE [LARGE SCALE GENOMIC DNA]</scope>
    <source>
        <strain evidence="9 10">GI</strain>
    </source>
</reference>
<dbReference type="PROSITE" id="PS50928">
    <property type="entry name" value="ABC_TM1"/>
    <property type="match status" value="1"/>
</dbReference>
<dbReference type="Proteomes" id="UP000266934">
    <property type="component" value="Chromosome"/>
</dbReference>
<keyword evidence="10" id="KW-1185">Reference proteome</keyword>
<dbReference type="Pfam" id="PF00528">
    <property type="entry name" value="BPD_transp_1"/>
    <property type="match status" value="1"/>
</dbReference>
<evidence type="ECO:0000256" key="2">
    <source>
        <dbReference type="ARBA" id="ARBA00022448"/>
    </source>
</evidence>
<keyword evidence="4 7" id="KW-0812">Transmembrane</keyword>
<dbReference type="SUPFAM" id="SSF161098">
    <property type="entry name" value="MetI-like"/>
    <property type="match status" value="1"/>
</dbReference>
<gene>
    <name evidence="9" type="ORF">BLTE_18030</name>
</gene>
<name>A0A348G0N5_9HYPH</name>
<comment type="subcellular location">
    <subcellularLocation>
        <location evidence="1 7">Cell membrane</location>
        <topology evidence="1 7">Multi-pass membrane protein</topology>
    </subcellularLocation>
</comment>
<keyword evidence="6 7" id="KW-0472">Membrane</keyword>
<organism evidence="9 10">
    <name type="scientific">Blastochloris tepida</name>
    <dbReference type="NCBI Taxonomy" id="2233851"/>
    <lineage>
        <taxon>Bacteria</taxon>
        <taxon>Pseudomonadati</taxon>
        <taxon>Pseudomonadota</taxon>
        <taxon>Alphaproteobacteria</taxon>
        <taxon>Hyphomicrobiales</taxon>
        <taxon>Blastochloridaceae</taxon>
        <taxon>Blastochloris</taxon>
    </lineage>
</organism>
<feature type="transmembrane region" description="Helical" evidence="7">
    <location>
        <begin position="218"/>
        <end position="237"/>
    </location>
</feature>
<evidence type="ECO:0000313" key="9">
    <source>
        <dbReference type="EMBL" id="BBF93118.1"/>
    </source>
</evidence>
<dbReference type="PANTHER" id="PTHR30151:SF0">
    <property type="entry name" value="ABC TRANSPORTER PERMEASE PROTEIN MJ0413-RELATED"/>
    <property type="match status" value="1"/>
</dbReference>
<evidence type="ECO:0000259" key="8">
    <source>
        <dbReference type="PROSITE" id="PS50928"/>
    </source>
</evidence>
<dbReference type="GO" id="GO:0005886">
    <property type="term" value="C:plasma membrane"/>
    <property type="evidence" value="ECO:0007669"/>
    <property type="project" value="UniProtKB-SubCell"/>
</dbReference>
<evidence type="ECO:0000256" key="4">
    <source>
        <dbReference type="ARBA" id="ARBA00022692"/>
    </source>
</evidence>
<evidence type="ECO:0000256" key="7">
    <source>
        <dbReference type="RuleBase" id="RU363032"/>
    </source>
</evidence>
<dbReference type="PANTHER" id="PTHR30151">
    <property type="entry name" value="ALKANE SULFONATE ABC TRANSPORTER-RELATED, MEMBRANE SUBUNIT"/>
    <property type="match status" value="1"/>
</dbReference>
<evidence type="ECO:0000256" key="3">
    <source>
        <dbReference type="ARBA" id="ARBA00022475"/>
    </source>
</evidence>
<dbReference type="EMBL" id="AP018907">
    <property type="protein sequence ID" value="BBF93118.1"/>
    <property type="molecule type" value="Genomic_DNA"/>
</dbReference>
<keyword evidence="5 7" id="KW-1133">Transmembrane helix</keyword>
<dbReference type="GO" id="GO:0055085">
    <property type="term" value="P:transmembrane transport"/>
    <property type="evidence" value="ECO:0007669"/>
    <property type="project" value="InterPro"/>
</dbReference>
<feature type="transmembrane region" description="Helical" evidence="7">
    <location>
        <begin position="96"/>
        <end position="115"/>
    </location>
</feature>